<evidence type="ECO:0000313" key="9">
    <source>
        <dbReference type="EMBL" id="TDU31637.1"/>
    </source>
</evidence>
<dbReference type="Gene3D" id="1.10.10.10">
    <property type="entry name" value="Winged helix-like DNA-binding domain superfamily/Winged helix DNA-binding domain"/>
    <property type="match status" value="1"/>
</dbReference>
<gene>
    <name evidence="9" type="ORF">DFR24_1012</name>
</gene>
<dbReference type="AlphaFoldDB" id="A0A4S3K4W3"/>
<dbReference type="CDD" id="cd17537">
    <property type="entry name" value="REC_FixJ"/>
    <property type="match status" value="1"/>
</dbReference>
<feature type="domain" description="Response regulatory" evidence="8">
    <location>
        <begin position="5"/>
        <end position="119"/>
    </location>
</feature>
<keyword evidence="4" id="KW-0238">DNA-binding</keyword>
<protein>
    <submittedName>
        <fullName evidence="9">LuxR family two component transcriptional regulator</fullName>
    </submittedName>
</protein>
<dbReference type="EMBL" id="SOBT01000008">
    <property type="protein sequence ID" value="TDU31637.1"/>
    <property type="molecule type" value="Genomic_DNA"/>
</dbReference>
<dbReference type="PROSITE" id="PS50110">
    <property type="entry name" value="RESPONSE_REGULATORY"/>
    <property type="match status" value="1"/>
</dbReference>
<dbReference type="PANTHER" id="PTHR44688:SF16">
    <property type="entry name" value="DNA-BINDING TRANSCRIPTIONAL ACTIVATOR DEVR_DOSR"/>
    <property type="match status" value="1"/>
</dbReference>
<organism evidence="9 10">
    <name type="scientific">Panacagrimonas perspica</name>
    <dbReference type="NCBI Taxonomy" id="381431"/>
    <lineage>
        <taxon>Bacteria</taxon>
        <taxon>Pseudomonadati</taxon>
        <taxon>Pseudomonadota</taxon>
        <taxon>Gammaproteobacteria</taxon>
        <taxon>Nevskiales</taxon>
        <taxon>Nevskiaceae</taxon>
        <taxon>Panacagrimonas</taxon>
    </lineage>
</organism>
<accession>A0A4S3K4W3</accession>
<dbReference type="OrthoDB" id="9796655at2"/>
<keyword evidence="1 6" id="KW-0597">Phosphoprotein</keyword>
<dbReference type="InterPro" id="IPR011006">
    <property type="entry name" value="CheY-like_superfamily"/>
</dbReference>
<dbReference type="SMART" id="SM00448">
    <property type="entry name" value="REC"/>
    <property type="match status" value="1"/>
</dbReference>
<keyword evidence="10" id="KW-1185">Reference proteome</keyword>
<evidence type="ECO:0000256" key="3">
    <source>
        <dbReference type="ARBA" id="ARBA00023015"/>
    </source>
</evidence>
<keyword evidence="5" id="KW-0804">Transcription</keyword>
<evidence type="ECO:0000259" key="7">
    <source>
        <dbReference type="PROSITE" id="PS50043"/>
    </source>
</evidence>
<keyword evidence="3" id="KW-0805">Transcription regulation</keyword>
<dbReference type="Proteomes" id="UP000295341">
    <property type="component" value="Unassembled WGS sequence"/>
</dbReference>
<evidence type="ECO:0000256" key="2">
    <source>
        <dbReference type="ARBA" id="ARBA00023012"/>
    </source>
</evidence>
<dbReference type="SMART" id="SM00421">
    <property type="entry name" value="HTH_LUXR"/>
    <property type="match status" value="1"/>
</dbReference>
<dbReference type="InterPro" id="IPR001789">
    <property type="entry name" value="Sig_transdc_resp-reg_receiver"/>
</dbReference>
<dbReference type="GO" id="GO:0000160">
    <property type="term" value="P:phosphorelay signal transduction system"/>
    <property type="evidence" value="ECO:0007669"/>
    <property type="project" value="UniProtKB-KW"/>
</dbReference>
<dbReference type="CDD" id="cd06170">
    <property type="entry name" value="LuxR_C_like"/>
    <property type="match status" value="1"/>
</dbReference>
<evidence type="ECO:0000259" key="8">
    <source>
        <dbReference type="PROSITE" id="PS50110"/>
    </source>
</evidence>
<evidence type="ECO:0000313" key="10">
    <source>
        <dbReference type="Proteomes" id="UP000295341"/>
    </source>
</evidence>
<evidence type="ECO:0000256" key="4">
    <source>
        <dbReference type="ARBA" id="ARBA00023125"/>
    </source>
</evidence>
<dbReference type="GO" id="GO:0006355">
    <property type="term" value="P:regulation of DNA-templated transcription"/>
    <property type="evidence" value="ECO:0007669"/>
    <property type="project" value="InterPro"/>
</dbReference>
<dbReference type="GO" id="GO:0003677">
    <property type="term" value="F:DNA binding"/>
    <property type="evidence" value="ECO:0007669"/>
    <property type="project" value="UniProtKB-KW"/>
</dbReference>
<evidence type="ECO:0000256" key="1">
    <source>
        <dbReference type="ARBA" id="ARBA00022553"/>
    </source>
</evidence>
<name>A0A4S3K4W3_9GAMM</name>
<reference evidence="9 10" key="1">
    <citation type="submission" date="2019-03" db="EMBL/GenBank/DDBJ databases">
        <title>Genomic Encyclopedia of Type Strains, Phase IV (KMG-IV): sequencing the most valuable type-strain genomes for metagenomic binning, comparative biology and taxonomic classification.</title>
        <authorList>
            <person name="Goeker M."/>
        </authorList>
    </citation>
    <scope>NUCLEOTIDE SEQUENCE [LARGE SCALE GENOMIC DNA]</scope>
    <source>
        <strain evidence="9 10">DSM 26377</strain>
    </source>
</reference>
<dbReference type="SUPFAM" id="SSF46894">
    <property type="entry name" value="C-terminal effector domain of the bipartite response regulators"/>
    <property type="match status" value="1"/>
</dbReference>
<dbReference type="InterPro" id="IPR000792">
    <property type="entry name" value="Tscrpt_reg_LuxR_C"/>
</dbReference>
<feature type="domain" description="HTH luxR-type" evidence="7">
    <location>
        <begin position="135"/>
        <end position="200"/>
    </location>
</feature>
<dbReference type="InterPro" id="IPR036388">
    <property type="entry name" value="WH-like_DNA-bd_sf"/>
</dbReference>
<dbReference type="SUPFAM" id="SSF52172">
    <property type="entry name" value="CheY-like"/>
    <property type="match status" value="1"/>
</dbReference>
<dbReference type="Pfam" id="PF00072">
    <property type="entry name" value="Response_reg"/>
    <property type="match status" value="1"/>
</dbReference>
<dbReference type="FunFam" id="3.40.50.2300:FF:000018">
    <property type="entry name" value="DNA-binding transcriptional regulator NtrC"/>
    <property type="match status" value="1"/>
</dbReference>
<dbReference type="InterPro" id="IPR016032">
    <property type="entry name" value="Sig_transdc_resp-reg_C-effctor"/>
</dbReference>
<dbReference type="Gene3D" id="3.40.50.2300">
    <property type="match status" value="1"/>
</dbReference>
<dbReference type="PROSITE" id="PS00622">
    <property type="entry name" value="HTH_LUXR_1"/>
    <property type="match status" value="1"/>
</dbReference>
<dbReference type="PANTHER" id="PTHR44688">
    <property type="entry name" value="DNA-BINDING TRANSCRIPTIONAL ACTIVATOR DEVR_DOSR"/>
    <property type="match status" value="1"/>
</dbReference>
<dbReference type="RefSeq" id="WP_133880209.1">
    <property type="nucleotide sequence ID" value="NZ_MWIN01000012.1"/>
</dbReference>
<sequence>MTDAIVHIVDDEEPIRDSIALLLRSAGLGSRQYQDAHAFLATYQPGETGCLVLDVRMPRMTGLELQQELNRRGWTLPVIFVTGHGDVPMAVEAMREGALDFLQKPFNDEELIRRVHRAIEQDQRVRHHSGDRDATRQRLETLTPREREIAERIVVGQANKVIAMDLSLSERTVELHRARVMQKMGVRGVAQLVQLWIALELIGKHAP</sequence>
<dbReference type="Pfam" id="PF00196">
    <property type="entry name" value="GerE"/>
    <property type="match status" value="1"/>
</dbReference>
<dbReference type="PRINTS" id="PR00038">
    <property type="entry name" value="HTHLUXR"/>
</dbReference>
<proteinExistence type="predicted"/>
<feature type="modified residue" description="4-aspartylphosphate" evidence="6">
    <location>
        <position position="54"/>
    </location>
</feature>
<comment type="caution">
    <text evidence="9">The sequence shown here is derived from an EMBL/GenBank/DDBJ whole genome shotgun (WGS) entry which is preliminary data.</text>
</comment>
<dbReference type="PROSITE" id="PS50043">
    <property type="entry name" value="HTH_LUXR_2"/>
    <property type="match status" value="1"/>
</dbReference>
<evidence type="ECO:0000256" key="5">
    <source>
        <dbReference type="ARBA" id="ARBA00023163"/>
    </source>
</evidence>
<evidence type="ECO:0000256" key="6">
    <source>
        <dbReference type="PROSITE-ProRule" id="PRU00169"/>
    </source>
</evidence>
<keyword evidence="2" id="KW-0902">Two-component regulatory system</keyword>